<feature type="transmembrane region" description="Helical" evidence="6">
    <location>
        <begin position="743"/>
        <end position="765"/>
    </location>
</feature>
<evidence type="ECO:0000256" key="2">
    <source>
        <dbReference type="ARBA" id="ARBA00022475"/>
    </source>
</evidence>
<feature type="transmembrane region" description="Helical" evidence="6">
    <location>
        <begin position="657"/>
        <end position="675"/>
    </location>
</feature>
<feature type="transmembrane region" description="Helical" evidence="6">
    <location>
        <begin position="713"/>
        <end position="731"/>
    </location>
</feature>
<evidence type="ECO:0000256" key="6">
    <source>
        <dbReference type="SAM" id="Phobius"/>
    </source>
</evidence>
<evidence type="ECO:0000256" key="1">
    <source>
        <dbReference type="ARBA" id="ARBA00004651"/>
    </source>
</evidence>
<feature type="transmembrane region" description="Helical" evidence="6">
    <location>
        <begin position="26"/>
        <end position="49"/>
    </location>
</feature>
<evidence type="ECO:0000259" key="7">
    <source>
        <dbReference type="Pfam" id="PF02687"/>
    </source>
</evidence>
<feature type="transmembrane region" description="Helical" evidence="6">
    <location>
        <begin position="338"/>
        <end position="356"/>
    </location>
</feature>
<organism evidence="8">
    <name type="scientific">Streptomyces sp. NBC_00049</name>
    <dbReference type="NCBI Taxonomy" id="2903617"/>
    <lineage>
        <taxon>Bacteria</taxon>
        <taxon>Bacillati</taxon>
        <taxon>Actinomycetota</taxon>
        <taxon>Actinomycetes</taxon>
        <taxon>Kitasatosporales</taxon>
        <taxon>Streptomycetaceae</taxon>
        <taxon>Streptomyces</taxon>
    </lineage>
</organism>
<reference evidence="8" key="1">
    <citation type="submission" date="2022-10" db="EMBL/GenBank/DDBJ databases">
        <title>The complete genomes of actinobacterial strains from the NBC collection.</title>
        <authorList>
            <person name="Joergensen T.S."/>
            <person name="Alvarez Arevalo M."/>
            <person name="Sterndorff E.B."/>
            <person name="Faurdal D."/>
            <person name="Vuksanovic O."/>
            <person name="Mourched A.-S."/>
            <person name="Charusanti P."/>
            <person name="Shaw S."/>
            <person name="Blin K."/>
            <person name="Weber T."/>
        </authorList>
    </citation>
    <scope>NUCLEOTIDE SEQUENCE</scope>
    <source>
        <strain evidence="8">NBC_00049</strain>
    </source>
</reference>
<dbReference type="AlphaFoldDB" id="A0AAU2JTH2"/>
<keyword evidence="2" id="KW-1003">Cell membrane</keyword>
<feature type="transmembrane region" description="Helical" evidence="6">
    <location>
        <begin position="368"/>
        <end position="389"/>
    </location>
</feature>
<keyword evidence="3 6" id="KW-0812">Transmembrane</keyword>
<proteinExistence type="predicted"/>
<comment type="subcellular location">
    <subcellularLocation>
        <location evidence="1">Cell membrane</location>
        <topology evidence="1">Multi-pass membrane protein</topology>
    </subcellularLocation>
</comment>
<feature type="domain" description="ABC3 transporter permease C-terminal" evidence="7">
    <location>
        <begin position="206"/>
        <end position="317"/>
    </location>
</feature>
<evidence type="ECO:0000313" key="8">
    <source>
        <dbReference type="EMBL" id="WTU75793.1"/>
    </source>
</evidence>
<dbReference type="InterPro" id="IPR038766">
    <property type="entry name" value="Membrane_comp_ABC_pdt"/>
</dbReference>
<feature type="transmembrane region" description="Helical" evidence="6">
    <location>
        <begin position="295"/>
        <end position="317"/>
    </location>
</feature>
<dbReference type="PANTHER" id="PTHR30287">
    <property type="entry name" value="MEMBRANE COMPONENT OF PREDICTED ABC SUPERFAMILY METABOLITE UPTAKE TRANSPORTER"/>
    <property type="match status" value="1"/>
</dbReference>
<dbReference type="InterPro" id="IPR003838">
    <property type="entry name" value="ABC3_permease_C"/>
</dbReference>
<dbReference type="GO" id="GO:0005886">
    <property type="term" value="C:plasma membrane"/>
    <property type="evidence" value="ECO:0007669"/>
    <property type="project" value="UniProtKB-SubCell"/>
</dbReference>
<gene>
    <name evidence="8" type="ORF">OG327_22055</name>
</gene>
<evidence type="ECO:0000256" key="3">
    <source>
        <dbReference type="ARBA" id="ARBA00022692"/>
    </source>
</evidence>
<accession>A0AAU2JTH2</accession>
<dbReference type="PANTHER" id="PTHR30287:SF1">
    <property type="entry name" value="INNER MEMBRANE PROTEIN"/>
    <property type="match status" value="1"/>
</dbReference>
<feature type="domain" description="ABC3 transporter permease C-terminal" evidence="7">
    <location>
        <begin position="660"/>
        <end position="768"/>
    </location>
</feature>
<keyword evidence="5 6" id="KW-0472">Membrane</keyword>
<protein>
    <submittedName>
        <fullName evidence="8">ABC transporter permease</fullName>
    </submittedName>
</protein>
<feature type="transmembrane region" description="Helical" evidence="6">
    <location>
        <begin position="417"/>
        <end position="438"/>
    </location>
</feature>
<feature type="transmembrane region" description="Helical" evidence="6">
    <location>
        <begin position="198"/>
        <end position="222"/>
    </location>
</feature>
<keyword evidence="4 6" id="KW-1133">Transmembrane helix</keyword>
<dbReference type="EMBL" id="CP108264">
    <property type="protein sequence ID" value="WTU75793.1"/>
    <property type="molecule type" value="Genomic_DNA"/>
</dbReference>
<feature type="transmembrane region" description="Helical" evidence="6">
    <location>
        <begin position="254"/>
        <end position="275"/>
    </location>
</feature>
<sequence length="780" mass="82003">MSRLRVWTRDLGMGARFAFGGGREGWIRTVLTGVGVGLGVALLLISTALPSALTARYERSDARSTIEALRAEQPGRDTLLLMRADQTYHGSEIRGSFLRAEGPDSPVPPGLEKVPAAGELAVSPALEQLLDSPDGERLRERLDGRISEIIGDSGLMGPGELLFYSGSDRLQKTGPEQYAVLRITDFAPAKERDQLDPVLMLLVVLAFVALLLPVAVFIAAAARFGGERRDLRLAALRLVGADARTVRRIAAGEALAGSLVGLVLGIGFFAVGRELAGSFTLRQRSVFPADLDPSVGLAALVALVVPLAAVAVTLFALRGVVIEPLGVVRTVTPRGRRIWWRLLLPLGGLGLLVPLMGRGNEGGDFNRWQVSAGVSLLLVAITALLPWLLERLVSRLSGGPLSWQLAVRRLQLTGGGAARLANGVAVAVAGAIALQMLFAGVQSDYTAATGQDPGRAALSIGLPPGHEDMGDLPAKVAATEGVVAAVPLTSVYGYRPGLDGDRRTRITIGTCEALREVAVLDSCTDGDAFVLTGSTSEGSGVYGSPPKPGEKLSVDRIFGAEADDSTVEWTFPAGARTVASREDPTGEVRDGVLVTPSLSPRGVGAAENAQVFVQVDESVPDAVDNVRTAAFKANPLSRTLTLKYTKETAGYSTIRTGLFFGATAVLILIGTSLLVSQLEQLRERKRLLPALVAFGTKRSTLSLSVLWQTALPIGLGLALAVVVGVGLGAVLMRMTDRPVRIDWSSVAAMTGVGAGLVAAVTLLSLPPLLRLMRPDGLRTE</sequence>
<name>A0AAU2JTH2_9ACTN</name>
<dbReference type="Pfam" id="PF02687">
    <property type="entry name" value="FtsX"/>
    <property type="match status" value="2"/>
</dbReference>
<evidence type="ECO:0000256" key="5">
    <source>
        <dbReference type="ARBA" id="ARBA00023136"/>
    </source>
</evidence>
<evidence type="ECO:0000256" key="4">
    <source>
        <dbReference type="ARBA" id="ARBA00022989"/>
    </source>
</evidence>